<accession>A0A7K1KUU5</accession>
<dbReference type="Gene3D" id="3.40.50.300">
    <property type="entry name" value="P-loop containing nucleotide triphosphate hydrolases"/>
    <property type="match status" value="1"/>
</dbReference>
<evidence type="ECO:0000256" key="1">
    <source>
        <dbReference type="SAM" id="MobiDB-lite"/>
    </source>
</evidence>
<proteinExistence type="predicted"/>
<dbReference type="InterPro" id="IPR027417">
    <property type="entry name" value="P-loop_NTPase"/>
</dbReference>
<evidence type="ECO:0000313" key="3">
    <source>
        <dbReference type="EMBL" id="MUN35805.1"/>
    </source>
</evidence>
<organism evidence="3 4">
    <name type="scientific">Actinomadura litoris</name>
    <dbReference type="NCBI Taxonomy" id="2678616"/>
    <lineage>
        <taxon>Bacteria</taxon>
        <taxon>Bacillati</taxon>
        <taxon>Actinomycetota</taxon>
        <taxon>Actinomycetes</taxon>
        <taxon>Streptosporangiales</taxon>
        <taxon>Thermomonosporaceae</taxon>
        <taxon>Actinomadura</taxon>
    </lineage>
</organism>
<dbReference type="Pfam" id="PF05729">
    <property type="entry name" value="NACHT"/>
    <property type="match status" value="1"/>
</dbReference>
<dbReference type="EMBL" id="WOFH01000001">
    <property type="protein sequence ID" value="MUN35805.1"/>
    <property type="molecule type" value="Genomic_DNA"/>
</dbReference>
<keyword evidence="4" id="KW-1185">Reference proteome</keyword>
<name>A0A7K1KUU5_9ACTN</name>
<dbReference type="PROSITE" id="PS50837">
    <property type="entry name" value="NACHT"/>
    <property type="match status" value="1"/>
</dbReference>
<reference evidence="3 4" key="1">
    <citation type="submission" date="2019-11" db="EMBL/GenBank/DDBJ databases">
        <authorList>
            <person name="Cao P."/>
        </authorList>
    </citation>
    <scope>NUCLEOTIDE SEQUENCE [LARGE SCALE GENOMIC DNA]</scope>
    <source>
        <strain evidence="3 4">NEAU-AAG5</strain>
    </source>
</reference>
<dbReference type="InterPro" id="IPR007111">
    <property type="entry name" value="NACHT_NTPase"/>
</dbReference>
<dbReference type="RefSeq" id="WP_156214681.1">
    <property type="nucleotide sequence ID" value="NZ_WOFH01000001.1"/>
</dbReference>
<dbReference type="SUPFAM" id="SSF52540">
    <property type="entry name" value="P-loop containing nucleoside triphosphate hydrolases"/>
    <property type="match status" value="1"/>
</dbReference>
<evidence type="ECO:0000259" key="2">
    <source>
        <dbReference type="PROSITE" id="PS50837"/>
    </source>
</evidence>
<dbReference type="AlphaFoldDB" id="A0A7K1KUU5"/>
<dbReference type="PANTHER" id="PTHR46844:SF1">
    <property type="entry name" value="SLR5058 PROTEIN"/>
    <property type="match status" value="1"/>
</dbReference>
<comment type="caution">
    <text evidence="3">The sequence shown here is derived from an EMBL/GenBank/DDBJ whole genome shotgun (WGS) entry which is preliminary data.</text>
</comment>
<protein>
    <submittedName>
        <fullName evidence="3">NACHT domain-containing protein</fullName>
    </submittedName>
</protein>
<evidence type="ECO:0000313" key="4">
    <source>
        <dbReference type="Proteomes" id="UP000432015"/>
    </source>
</evidence>
<feature type="domain" description="NACHT" evidence="2">
    <location>
        <begin position="142"/>
        <end position="268"/>
    </location>
</feature>
<gene>
    <name evidence="3" type="ORF">GNZ18_04215</name>
</gene>
<dbReference type="Proteomes" id="UP000432015">
    <property type="component" value="Unassembled WGS sequence"/>
</dbReference>
<sequence length="1084" mass="119633">MGRALIAASLMVVAGVAVNQILDGGKLSWSWGYLALVFTVLGALAQASPPAPEPPEGASRRRGSQRDYLRRVRSSVGQMETIGLVTQAEFVLRTQQVYVDVTLQPKTVSAAETDSGIGPTPQAAPPAVGRRAPLADFLTSGCVLAVLGAAGSGKTTLARHTALEMAERRWPSGPRRRLPVLLYLRDHAEALQADQPEGLPQVAVTARWLNGVISADWLERRLERGQCVILLDGLDEVADARHRTRVVRWVEAQISRYPGNSFVITSRPQGYDANRLTRADVLQVQRFTNRQIHTFLHAWYRAIERRARQDDPQEIDRLAAQAADDLFQRISGRPALYDLAANPLLLTMIANVHRYRGSLPGSRAALYEEVCQVLLHRRQEAKNLADGLNGDKKERIVQELALFMMRHHLRDIPVQDAQRAIRPILERTAPDLTPEAFLAQARRSGLLMERQYGRYGFAHLTLQEYLAAALIPGHPSRRQLLIDHVGDPWWRETTLLWAARADPGPVVEACLRVRTVTALNLAYACVAEAGELDPALRARLDALLTTDPANPEEVRLLDGVAAARELQDTQALDDEGTRICSRPISADLWNRYLNHTGTGAWPSGPADLWTADLKDFLIWLNGLFGDGISYRLPTSAEARLALNSDLCAGATLYAEVGPLRGAYGWASSVELVPAAPHLHPHRPTPEQIRDYPDRILDHTYLLFRLLYPQSALEFPQLLTYAQARDLTNPDHQLLHALDLLHTLDRLSLFDHARAARHAWSPVADRGLGRGRAITLGRALDLAHDLGYLLGGDIGGARVATFERDLDRVRAQVLDFARAQTHELHPTLTIDDTDPNRVYILARTLSRSLSFLNTESPYHARDSSGFRLDLESAFTFGLSSERARDPDLTADVDDTLNLIRCLDSAGTHDFSLDFDLAFARALARSDLASLGVSSLMGLGRACDQLMRHLLTSTTPRRGRGQELRPSMSDLLHQELGAVNSWPPADDPAVALERALHFVGTHNVPVLGFLIENALRLAAPLWDRSRPVRQSDMVPAVTCVLAALVSGEGAPRELAHPLRAALATLMALTPDSATSTREKQLILVRD</sequence>
<feature type="region of interest" description="Disordered" evidence="1">
    <location>
        <begin position="48"/>
        <end position="67"/>
    </location>
</feature>
<dbReference type="PANTHER" id="PTHR46844">
    <property type="entry name" value="SLR5058 PROTEIN"/>
    <property type="match status" value="1"/>
</dbReference>